<organism evidence="3 4">
    <name type="scientific">Rhodanobacter denitrificans</name>
    <dbReference type="NCBI Taxonomy" id="666685"/>
    <lineage>
        <taxon>Bacteria</taxon>
        <taxon>Pseudomonadati</taxon>
        <taxon>Pseudomonadota</taxon>
        <taxon>Gammaproteobacteria</taxon>
        <taxon>Lysobacterales</taxon>
        <taxon>Rhodanobacteraceae</taxon>
        <taxon>Rhodanobacter</taxon>
    </lineage>
</organism>
<dbReference type="AlphaFoldDB" id="A0A2W5KHY7"/>
<dbReference type="Proteomes" id="UP000249046">
    <property type="component" value="Unassembled WGS sequence"/>
</dbReference>
<evidence type="ECO:0000256" key="1">
    <source>
        <dbReference type="SAM" id="Phobius"/>
    </source>
</evidence>
<feature type="transmembrane region" description="Helical" evidence="1">
    <location>
        <begin position="123"/>
        <end position="141"/>
    </location>
</feature>
<name>A0A2W5KHY7_9GAMM</name>
<protein>
    <submittedName>
        <fullName evidence="3">Acyltransferase</fullName>
    </submittedName>
</protein>
<keyword evidence="3" id="KW-0012">Acyltransferase</keyword>
<evidence type="ECO:0000313" key="3">
    <source>
        <dbReference type="EMBL" id="PZQ16561.1"/>
    </source>
</evidence>
<keyword evidence="1" id="KW-1133">Transmembrane helix</keyword>
<dbReference type="SMART" id="SM00563">
    <property type="entry name" value="PlsC"/>
    <property type="match status" value="1"/>
</dbReference>
<keyword evidence="3" id="KW-0808">Transferase</keyword>
<sequence>MSARLRQVATACVAAVLIAIHTFAHASVLFALALLKVALPVAPWRRGLSRALVAVAESWIAVNSALMATLGGTRIEVDGLDGLRRDEWYLVLCNHQSWVDIPVLQSVFNRRIPFMRFFLKRELIWVPVLGLAWWALDFPFMRRYSRAELERRPELRGKDIEATRQACERYRDLPVSVMNFVEGTRFTPAKHAGSGSPYRHLLPPRAGGVAFVLETMGDLMQAVLDVTVVYPQGRPSVTDLLSGRVRRVRVVVRRLAVPIDRLDGGYERDPQARARFQAWINELWRDKDATIEALLAEA</sequence>
<comment type="caution">
    <text evidence="3">The sequence shown here is derived from an EMBL/GenBank/DDBJ whole genome shotgun (WGS) entry which is preliminary data.</text>
</comment>
<evidence type="ECO:0000313" key="4">
    <source>
        <dbReference type="Proteomes" id="UP000249046"/>
    </source>
</evidence>
<dbReference type="GO" id="GO:0016746">
    <property type="term" value="F:acyltransferase activity"/>
    <property type="evidence" value="ECO:0007669"/>
    <property type="project" value="UniProtKB-KW"/>
</dbReference>
<evidence type="ECO:0000259" key="2">
    <source>
        <dbReference type="SMART" id="SM00563"/>
    </source>
</evidence>
<dbReference type="PANTHER" id="PTHR10983:SF16">
    <property type="entry name" value="LYSOCARDIOLIPIN ACYLTRANSFERASE 1"/>
    <property type="match status" value="1"/>
</dbReference>
<proteinExistence type="predicted"/>
<accession>A0A2W5KHY7</accession>
<dbReference type="Pfam" id="PF01553">
    <property type="entry name" value="Acyltransferase"/>
    <property type="match status" value="1"/>
</dbReference>
<reference evidence="3 4" key="1">
    <citation type="submission" date="2017-08" db="EMBL/GenBank/DDBJ databases">
        <title>Infants hospitalized years apart are colonized by the same room-sourced microbial strains.</title>
        <authorList>
            <person name="Brooks B."/>
            <person name="Olm M.R."/>
            <person name="Firek B.A."/>
            <person name="Baker R."/>
            <person name="Thomas B.C."/>
            <person name="Morowitz M.J."/>
            <person name="Banfield J.F."/>
        </authorList>
    </citation>
    <scope>NUCLEOTIDE SEQUENCE [LARGE SCALE GENOMIC DNA]</scope>
    <source>
        <strain evidence="3">S2_005_003_R2_42</strain>
    </source>
</reference>
<dbReference type="InterPro" id="IPR002123">
    <property type="entry name" value="Plipid/glycerol_acylTrfase"/>
</dbReference>
<dbReference type="SUPFAM" id="SSF69593">
    <property type="entry name" value="Glycerol-3-phosphate (1)-acyltransferase"/>
    <property type="match status" value="1"/>
</dbReference>
<keyword evidence="1" id="KW-0472">Membrane</keyword>
<dbReference type="CDD" id="cd07990">
    <property type="entry name" value="LPLAT_LCLAT1-like"/>
    <property type="match status" value="1"/>
</dbReference>
<dbReference type="NCBIfam" id="NF010621">
    <property type="entry name" value="PRK14014.1"/>
    <property type="match status" value="1"/>
</dbReference>
<gene>
    <name evidence="3" type="ORF">DI564_08015</name>
</gene>
<dbReference type="EMBL" id="QFPO01000005">
    <property type="protein sequence ID" value="PZQ16561.1"/>
    <property type="molecule type" value="Genomic_DNA"/>
</dbReference>
<dbReference type="PANTHER" id="PTHR10983">
    <property type="entry name" value="1-ACYLGLYCEROL-3-PHOSPHATE ACYLTRANSFERASE-RELATED"/>
    <property type="match status" value="1"/>
</dbReference>
<keyword evidence="1" id="KW-0812">Transmembrane</keyword>
<feature type="domain" description="Phospholipid/glycerol acyltransferase" evidence="2">
    <location>
        <begin position="89"/>
        <end position="231"/>
    </location>
</feature>